<feature type="compositionally biased region" description="Acidic residues" evidence="1">
    <location>
        <begin position="326"/>
        <end position="341"/>
    </location>
</feature>
<evidence type="ECO:0008006" key="4">
    <source>
        <dbReference type="Google" id="ProtNLM"/>
    </source>
</evidence>
<dbReference type="Pfam" id="PF04748">
    <property type="entry name" value="Polysacc_deac_2"/>
    <property type="match status" value="1"/>
</dbReference>
<protein>
    <recommendedName>
        <fullName evidence="4">Divergent polysaccharide deacetylase</fullName>
    </recommendedName>
</protein>
<evidence type="ECO:0000256" key="2">
    <source>
        <dbReference type="SAM" id="SignalP"/>
    </source>
</evidence>
<dbReference type="EMBL" id="CADCUU010000278">
    <property type="protein sequence ID" value="CAA9416869.1"/>
    <property type="molecule type" value="Genomic_DNA"/>
</dbReference>
<feature type="region of interest" description="Disordered" evidence="1">
    <location>
        <begin position="31"/>
        <end position="90"/>
    </location>
</feature>
<gene>
    <name evidence="3" type="ORF">AVDCRST_MAG15-1981</name>
</gene>
<reference evidence="3" key="1">
    <citation type="submission" date="2020-02" db="EMBL/GenBank/DDBJ databases">
        <authorList>
            <person name="Meier V. D."/>
        </authorList>
    </citation>
    <scope>NUCLEOTIDE SEQUENCE</scope>
    <source>
        <strain evidence="3">AVDCRST_MAG15</strain>
    </source>
</reference>
<dbReference type="Gene3D" id="3.20.20.370">
    <property type="entry name" value="Glycoside hydrolase/deacetylase"/>
    <property type="match status" value="1"/>
</dbReference>
<evidence type="ECO:0000313" key="3">
    <source>
        <dbReference type="EMBL" id="CAA9416869.1"/>
    </source>
</evidence>
<evidence type="ECO:0000256" key="1">
    <source>
        <dbReference type="SAM" id="MobiDB-lite"/>
    </source>
</evidence>
<organism evidence="3">
    <name type="scientific">uncultured Rubellimicrobium sp</name>
    <dbReference type="NCBI Taxonomy" id="543078"/>
    <lineage>
        <taxon>Bacteria</taxon>
        <taxon>Pseudomonadati</taxon>
        <taxon>Pseudomonadota</taxon>
        <taxon>Alphaproteobacteria</taxon>
        <taxon>Rhodobacterales</taxon>
        <taxon>Roseobacteraceae</taxon>
        <taxon>Rubellimicrobium</taxon>
        <taxon>environmental samples</taxon>
    </lineage>
</organism>
<dbReference type="GO" id="GO:0005975">
    <property type="term" value="P:carbohydrate metabolic process"/>
    <property type="evidence" value="ECO:0007669"/>
    <property type="project" value="InterPro"/>
</dbReference>
<accession>A0A6J4PJ41</accession>
<feature type="signal peptide" evidence="2">
    <location>
        <begin position="1"/>
        <end position="32"/>
    </location>
</feature>
<feature type="chain" id="PRO_5026984582" description="Divergent polysaccharide deacetylase" evidence="2">
    <location>
        <begin position="33"/>
        <end position="577"/>
    </location>
</feature>
<dbReference type="InterPro" id="IPR006837">
    <property type="entry name" value="Divergent_DAC"/>
</dbReference>
<dbReference type="InterPro" id="IPR011330">
    <property type="entry name" value="Glyco_hydro/deAcase_b/a-brl"/>
</dbReference>
<feature type="compositionally biased region" description="Low complexity" evidence="1">
    <location>
        <begin position="213"/>
        <end position="243"/>
    </location>
</feature>
<feature type="compositionally biased region" description="Low complexity" evidence="1">
    <location>
        <begin position="270"/>
        <end position="291"/>
    </location>
</feature>
<name>A0A6J4PJ41_9RHOB</name>
<keyword evidence="2" id="KW-0732">Signal</keyword>
<dbReference type="SUPFAM" id="SSF88713">
    <property type="entry name" value="Glycoside hydrolase/deacetylase"/>
    <property type="match status" value="1"/>
</dbReference>
<feature type="compositionally biased region" description="Low complexity" evidence="1">
    <location>
        <begin position="250"/>
        <end position="262"/>
    </location>
</feature>
<proteinExistence type="predicted"/>
<sequence length="577" mass="57098">MKGFAGGLLVGLVFSAAALTGLSLLAPAPQHAVGRTGTPSGNTAQAPVGATPVVVSDGADPAPIAGGDVPATATDPVPEAPSEEAASTADAPEIVAENTAEPPADVPLVPAPSAEAPEADPAAANLDAPDSSIPADTQPAPGADDLDAPAPPPSAAEEQVALAEPSADQPAPHQAVPEAQPLPSPDSPPPAAPEANPQPQGTEPNLPAPPEPAQAASETPQPDLNAPASTAPERAAPEAAPIESGTAQVATSDTATTEDAAPPQSPAPDPASASASPEATQAPEPATTTESPPEPAPAPDTLTPAPSEPTLPGTSTVRVNRLGAEPAEEPPAEEPEPEALPEDTPALLRYAATFEPPAEDRPLVSLILLDEGQAPADAAALSAMPVPVSVAIDPSLPDAAERLAAYRDAGIEALLVASLPDGALPQDAAVFLEGGLRELPETVALLDLGQGGLNARNATASMGLSMAAREGRGVVLVSQGFNAGLAAAQGAGIPAAGIQRDLDGEGQDATAIRRGLDDAVRRAGQEGGVVLLGRVRPQTLDAVTEWTSQGRAQEVTVAPVSALLAPTLPAQEESSAP</sequence>
<feature type="compositionally biased region" description="Low complexity" evidence="1">
    <location>
        <begin position="106"/>
        <end position="132"/>
    </location>
</feature>
<feature type="compositionally biased region" description="Pro residues" evidence="1">
    <location>
        <begin position="180"/>
        <end position="192"/>
    </location>
</feature>
<feature type="region of interest" description="Disordered" evidence="1">
    <location>
        <begin position="102"/>
        <end position="342"/>
    </location>
</feature>
<dbReference type="AlphaFoldDB" id="A0A6J4PJ41"/>